<keyword evidence="1" id="KW-0489">Methyltransferase</keyword>
<dbReference type="Proteomes" id="UP000275436">
    <property type="component" value="Unassembled WGS sequence"/>
</dbReference>
<dbReference type="GO" id="GO:0008168">
    <property type="term" value="F:methyltransferase activity"/>
    <property type="evidence" value="ECO:0007669"/>
    <property type="project" value="UniProtKB-KW"/>
</dbReference>
<dbReference type="Pfam" id="PF13489">
    <property type="entry name" value="Methyltransf_23"/>
    <property type="match status" value="1"/>
</dbReference>
<organism evidence="1 2">
    <name type="scientific">Mesorhizobium japonicum</name>
    <dbReference type="NCBI Taxonomy" id="2066070"/>
    <lineage>
        <taxon>Bacteria</taxon>
        <taxon>Pseudomonadati</taxon>
        <taxon>Pseudomonadota</taxon>
        <taxon>Alphaproteobacteria</taxon>
        <taxon>Hyphomicrobiales</taxon>
        <taxon>Phyllobacteriaceae</taxon>
        <taxon>Mesorhizobium</taxon>
    </lineage>
</organism>
<dbReference type="InterPro" id="IPR029063">
    <property type="entry name" value="SAM-dependent_MTases_sf"/>
</dbReference>
<dbReference type="AlphaFoldDB" id="A0A3M9X2S9"/>
<sequence length="222" mass="24479">MRTIPAPGAVDFGDLGQVEPLSRRFGGDRGTPLDRYYIESFLQRYAEDIQGRVAEIGDNVYTLRFGRKRVVTSDIIDRPESDNPQATMRIDLQNVDAVQGGRLDCIIVTQTLHMIYDVRGALATIHRALAPGGVVLATIPGITSIDAHDGPEKWFWAMTQTAARRLFEERFGSAAVQVQQFGNVLAATAFLQGLAFEEIDRPSLDVVDPLYPVITGIKGTKF</sequence>
<dbReference type="SUPFAM" id="SSF53335">
    <property type="entry name" value="S-adenosyl-L-methionine-dependent methyltransferases"/>
    <property type="match status" value="1"/>
</dbReference>
<gene>
    <name evidence="1" type="ORF">DNR46_28365</name>
</gene>
<comment type="caution">
    <text evidence="1">The sequence shown here is derived from an EMBL/GenBank/DDBJ whole genome shotgun (WGS) entry which is preliminary data.</text>
</comment>
<evidence type="ECO:0000313" key="2">
    <source>
        <dbReference type="Proteomes" id="UP000275436"/>
    </source>
</evidence>
<evidence type="ECO:0000313" key="1">
    <source>
        <dbReference type="EMBL" id="RNJ42334.1"/>
    </source>
</evidence>
<reference evidence="1 2" key="1">
    <citation type="journal article" date="2018" name="Mol. Plant Microbe Interact.">
        <title>Taxonomically Different Co-Microsymbionts of a Relict Legume, Oxytropis popoviana, Have Complementary Sets of Symbiotic Genes and Together Increase the Efficiency of Plant Nodulation.</title>
        <authorList>
            <person name="Safronova V."/>
            <person name="Belimov A."/>
            <person name="Sazanova A."/>
            <person name="Chirak E."/>
            <person name="Verkhozina A."/>
            <person name="Kuznetsova I."/>
            <person name="Andronov E."/>
            <person name="Puhalsky J."/>
            <person name="Tikhonovich I."/>
        </authorList>
    </citation>
    <scope>NUCLEOTIDE SEQUENCE [LARGE SCALE GENOMIC DNA]</scope>
    <source>
        <strain evidence="1 2">Opo-235</strain>
    </source>
</reference>
<dbReference type="RefSeq" id="WP_123169686.1">
    <property type="nucleotide sequence ID" value="NZ_QKOD01000011.1"/>
</dbReference>
<dbReference type="Gene3D" id="3.40.50.150">
    <property type="entry name" value="Vaccinia Virus protein VP39"/>
    <property type="match status" value="1"/>
</dbReference>
<protein>
    <submittedName>
        <fullName evidence="1">Methyltransferase</fullName>
    </submittedName>
</protein>
<accession>A0A3M9X2S9</accession>
<proteinExistence type="predicted"/>
<keyword evidence="1" id="KW-0808">Transferase</keyword>
<dbReference type="EMBL" id="QKOD01000011">
    <property type="protein sequence ID" value="RNJ42334.1"/>
    <property type="molecule type" value="Genomic_DNA"/>
</dbReference>
<name>A0A3M9X2S9_9HYPH</name>
<dbReference type="GO" id="GO:0032259">
    <property type="term" value="P:methylation"/>
    <property type="evidence" value="ECO:0007669"/>
    <property type="project" value="UniProtKB-KW"/>
</dbReference>